<dbReference type="InterPro" id="IPR042257">
    <property type="entry name" value="DGOK_C"/>
</dbReference>
<gene>
    <name evidence="1" type="ORF">C0081_19770</name>
</gene>
<keyword evidence="2" id="KW-1185">Reference proteome</keyword>
<dbReference type="EMBL" id="PKUQ01000052">
    <property type="protein sequence ID" value="PLW75314.1"/>
    <property type="molecule type" value="Genomic_DNA"/>
</dbReference>
<dbReference type="Gene3D" id="3.30.420.300">
    <property type="entry name" value="2-keto-3-deoxy-galactonokinase, substrate binding domain"/>
    <property type="match status" value="1"/>
</dbReference>
<dbReference type="CDD" id="cd24012">
    <property type="entry name" value="ASKHA_NBD_KDGal-kinase"/>
    <property type="match status" value="1"/>
</dbReference>
<protein>
    <submittedName>
        <fullName evidence="1">2-dehydro-3-deoxygalactonokinase</fullName>
    </submittedName>
</protein>
<dbReference type="OrthoDB" id="256574at2"/>
<organism evidence="1 2">
    <name type="scientific">Cohaesibacter celericrescens</name>
    <dbReference type="NCBI Taxonomy" id="2067669"/>
    <lineage>
        <taxon>Bacteria</taxon>
        <taxon>Pseudomonadati</taxon>
        <taxon>Pseudomonadota</taxon>
        <taxon>Alphaproteobacteria</taxon>
        <taxon>Hyphomicrobiales</taxon>
        <taxon>Cohaesibacteraceae</taxon>
    </lineage>
</organism>
<dbReference type="GO" id="GO:0034194">
    <property type="term" value="P:D-galactonate catabolic process"/>
    <property type="evidence" value="ECO:0007669"/>
    <property type="project" value="InterPro"/>
</dbReference>
<comment type="caution">
    <text evidence="1">The sequence shown here is derived from an EMBL/GenBank/DDBJ whole genome shotgun (WGS) entry which is preliminary data.</text>
</comment>
<dbReference type="GO" id="GO:0008671">
    <property type="term" value="F:2-dehydro-3-deoxygalactonokinase activity"/>
    <property type="evidence" value="ECO:0007669"/>
    <property type="project" value="InterPro"/>
</dbReference>
<dbReference type="Proteomes" id="UP000234881">
    <property type="component" value="Unassembled WGS sequence"/>
</dbReference>
<dbReference type="Gene3D" id="3.30.420.310">
    <property type="entry name" value="2-keto-3-deoxy-galactonokinase, C-terminal domain"/>
    <property type="match status" value="1"/>
</dbReference>
<evidence type="ECO:0000313" key="2">
    <source>
        <dbReference type="Proteomes" id="UP000234881"/>
    </source>
</evidence>
<evidence type="ECO:0000313" key="1">
    <source>
        <dbReference type="EMBL" id="PLW75314.1"/>
    </source>
</evidence>
<name>A0A2N5XLE3_9HYPH</name>
<sequence>MSDQLIIVDWGTTAFRAWLIEAESGTILAEIPDGLGMRALAREEFAAYANKQLAPWRNTPVPVYMAGMVGAPQGWQWAPQPPLPLGLSDIAQQIVPVTELDNAFIIPGVSQKGAPQDADVIRGEEVQIWGALELTGRQSATLCLPGTHSKWAQVEAGTFTHFATAMTGEVYEVMLEHSILGLMANKKAPFNLDAFVKGLEQAEHAGGLLHHLFTARSRVLAKEIAEPETASYLSGLLIGSELTGLIPSSCSQQDEILLVCAEQLAKPYEIALSRAGYLCRHITSRDATLCGVRAVARMHNPALQ</sequence>
<keyword evidence="1" id="KW-0418">Kinase</keyword>
<reference evidence="1 2" key="1">
    <citation type="submission" date="2018-01" db="EMBL/GenBank/DDBJ databases">
        <title>The draft genome sequence of Cohaesibacter sp. H1304.</title>
        <authorList>
            <person name="Wang N.-N."/>
            <person name="Du Z.-J."/>
        </authorList>
    </citation>
    <scope>NUCLEOTIDE SEQUENCE [LARGE SCALE GENOMIC DNA]</scope>
    <source>
        <strain evidence="1 2">H1304</strain>
    </source>
</reference>
<proteinExistence type="predicted"/>
<dbReference type="Pfam" id="PF05035">
    <property type="entry name" value="DGOK"/>
    <property type="match status" value="1"/>
</dbReference>
<dbReference type="InterPro" id="IPR042258">
    <property type="entry name" value="DGOK_N"/>
</dbReference>
<dbReference type="InterPro" id="IPR007729">
    <property type="entry name" value="DGOK"/>
</dbReference>
<dbReference type="RefSeq" id="WP_101535466.1">
    <property type="nucleotide sequence ID" value="NZ_PKUQ01000052.1"/>
</dbReference>
<keyword evidence="1" id="KW-0808">Transferase</keyword>
<accession>A0A2N5XLE3</accession>
<dbReference type="AlphaFoldDB" id="A0A2N5XLE3"/>